<gene>
    <name evidence="3" type="ORF">Q5722_05435</name>
</gene>
<dbReference type="Proteomes" id="UP001233314">
    <property type="component" value="Unassembled WGS sequence"/>
</dbReference>
<dbReference type="EMBL" id="JAUQTA010000001">
    <property type="protein sequence ID" value="MDO7867808.1"/>
    <property type="molecule type" value="Genomic_DNA"/>
</dbReference>
<feature type="transmembrane region" description="Helical" evidence="1">
    <location>
        <begin position="229"/>
        <end position="248"/>
    </location>
</feature>
<keyword evidence="3" id="KW-0012">Acyltransferase</keyword>
<keyword evidence="1" id="KW-1133">Transmembrane helix</keyword>
<protein>
    <submittedName>
        <fullName evidence="3">Acyltransferase family protein</fullName>
    </submittedName>
</protein>
<feature type="transmembrane region" description="Helical" evidence="1">
    <location>
        <begin position="297"/>
        <end position="317"/>
    </location>
</feature>
<dbReference type="GO" id="GO:0016746">
    <property type="term" value="F:acyltransferase activity"/>
    <property type="evidence" value="ECO:0007669"/>
    <property type="project" value="UniProtKB-KW"/>
</dbReference>
<feature type="domain" description="Acyltransferase 3" evidence="2">
    <location>
        <begin position="8"/>
        <end position="338"/>
    </location>
</feature>
<keyword evidence="1" id="KW-0472">Membrane</keyword>
<dbReference type="PANTHER" id="PTHR23028:SF53">
    <property type="entry name" value="ACYL_TRANSF_3 DOMAIN-CONTAINING PROTEIN"/>
    <property type="match status" value="1"/>
</dbReference>
<comment type="caution">
    <text evidence="3">The sequence shown here is derived from an EMBL/GenBank/DDBJ whole genome shotgun (WGS) entry which is preliminary data.</text>
</comment>
<dbReference type="RefSeq" id="WP_305027191.1">
    <property type="nucleotide sequence ID" value="NZ_JAUQTA010000001.1"/>
</dbReference>
<organism evidence="3 4">
    <name type="scientific">Nocardioides jiangxiensis</name>
    <dbReference type="NCBI Taxonomy" id="3064524"/>
    <lineage>
        <taxon>Bacteria</taxon>
        <taxon>Bacillati</taxon>
        <taxon>Actinomycetota</taxon>
        <taxon>Actinomycetes</taxon>
        <taxon>Propionibacteriales</taxon>
        <taxon>Nocardioidaceae</taxon>
        <taxon>Nocardioides</taxon>
    </lineage>
</organism>
<keyword evidence="1" id="KW-0812">Transmembrane</keyword>
<feature type="transmembrane region" description="Helical" evidence="1">
    <location>
        <begin position="195"/>
        <end position="217"/>
    </location>
</feature>
<evidence type="ECO:0000256" key="1">
    <source>
        <dbReference type="SAM" id="Phobius"/>
    </source>
</evidence>
<name>A0ABT9B0M9_9ACTN</name>
<evidence type="ECO:0000313" key="3">
    <source>
        <dbReference type="EMBL" id="MDO7867808.1"/>
    </source>
</evidence>
<dbReference type="InterPro" id="IPR050879">
    <property type="entry name" value="Acyltransferase_3"/>
</dbReference>
<feature type="transmembrane region" description="Helical" evidence="1">
    <location>
        <begin position="149"/>
        <end position="175"/>
    </location>
</feature>
<dbReference type="Pfam" id="PF01757">
    <property type="entry name" value="Acyl_transf_3"/>
    <property type="match status" value="1"/>
</dbReference>
<feature type="transmembrane region" description="Helical" evidence="1">
    <location>
        <begin position="254"/>
        <end position="277"/>
    </location>
</feature>
<feature type="transmembrane region" description="Helical" evidence="1">
    <location>
        <begin position="87"/>
        <end position="107"/>
    </location>
</feature>
<accession>A0ABT9B0M9</accession>
<feature type="transmembrane region" description="Helical" evidence="1">
    <location>
        <begin position="46"/>
        <end position="66"/>
    </location>
</feature>
<evidence type="ECO:0000313" key="4">
    <source>
        <dbReference type="Proteomes" id="UP001233314"/>
    </source>
</evidence>
<proteinExistence type="predicted"/>
<dbReference type="InterPro" id="IPR002656">
    <property type="entry name" value="Acyl_transf_3_dom"/>
</dbReference>
<feature type="transmembrane region" description="Helical" evidence="1">
    <location>
        <begin position="119"/>
        <end position="137"/>
    </location>
</feature>
<dbReference type="PANTHER" id="PTHR23028">
    <property type="entry name" value="ACETYLTRANSFERASE"/>
    <property type="match status" value="1"/>
</dbReference>
<keyword evidence="4" id="KW-1185">Reference proteome</keyword>
<reference evidence="3 4" key="1">
    <citation type="submission" date="2023-07" db="EMBL/GenBank/DDBJ databases">
        <title>Nocardioides sp. nov WY-20 isolated from soil.</title>
        <authorList>
            <person name="Liu B."/>
            <person name="Wan Y."/>
        </authorList>
    </citation>
    <scope>NUCLEOTIDE SEQUENCE [LARGE SCALE GENOMIC DNA]</scope>
    <source>
        <strain evidence="3 4">WY-20</strain>
    </source>
</reference>
<sequence length="407" mass="42085">MGSSRVSEIDGVRGLAAAAVFTANVLVLASAGRWTGPGDPARLASTLGHATTLFVVVSGFALYQPYVGAVLRRDRPPGTSAFLCDRALRLGPALAGTALAVLLAGGAATGSESLATPGATWPVGTLLGLNLAVPAMARRARRALRRQRGLAWASWCMVAGPLALTVLATVGILALTDPRAARLTTPLHQWEGAASTALAVSQAFALGMVASALIAVLRVAPLFRGTRELARHATAAVVVTAVAAGLTAPSPLDAIAWTVACAAGITLLAQPGGPLLLTGMRAAFRNRVMAHLGRISLGIWLWHAPAAVLLVRLVPTWRYADPGQLTLDLALVAALTLAAAEATQWLVDRPLRRAAAHWLRPAQRQAVPRLPAFLPDELVLDLPPVGRIASPRVAQEQAGSVFGGLPG</sequence>
<keyword evidence="3" id="KW-0808">Transferase</keyword>
<feature type="transmembrane region" description="Helical" evidence="1">
    <location>
        <begin position="329"/>
        <end position="347"/>
    </location>
</feature>
<evidence type="ECO:0000259" key="2">
    <source>
        <dbReference type="Pfam" id="PF01757"/>
    </source>
</evidence>
<feature type="transmembrane region" description="Helical" evidence="1">
    <location>
        <begin position="12"/>
        <end position="34"/>
    </location>
</feature>